<dbReference type="AlphaFoldDB" id="A0A644VDC0"/>
<dbReference type="InterPro" id="IPR012795">
    <property type="entry name" value="tRNA_Ile_lys_synt_N"/>
</dbReference>
<dbReference type="HAMAP" id="MF_01161">
    <property type="entry name" value="tRNA_Ile_lys_synt"/>
    <property type="match status" value="1"/>
</dbReference>
<dbReference type="InterPro" id="IPR012796">
    <property type="entry name" value="Lysidine-tRNA-synth_C"/>
</dbReference>
<evidence type="ECO:0000256" key="6">
    <source>
        <dbReference type="ARBA" id="ARBA00022741"/>
    </source>
</evidence>
<dbReference type="GO" id="GO:0005524">
    <property type="term" value="F:ATP binding"/>
    <property type="evidence" value="ECO:0007669"/>
    <property type="project" value="UniProtKB-KW"/>
</dbReference>
<evidence type="ECO:0000259" key="9">
    <source>
        <dbReference type="SMART" id="SM00977"/>
    </source>
</evidence>
<evidence type="ECO:0000256" key="1">
    <source>
        <dbReference type="ARBA" id="ARBA00004496"/>
    </source>
</evidence>
<feature type="domain" description="Lysidine-tRNA(Ile) synthetase C-terminal" evidence="9">
    <location>
        <begin position="372"/>
        <end position="445"/>
    </location>
</feature>
<dbReference type="SUPFAM" id="SSF52402">
    <property type="entry name" value="Adenine nucleotide alpha hydrolases-like"/>
    <property type="match status" value="1"/>
</dbReference>
<evidence type="ECO:0000313" key="10">
    <source>
        <dbReference type="EMBL" id="MPL88713.1"/>
    </source>
</evidence>
<dbReference type="NCBIfam" id="TIGR02432">
    <property type="entry name" value="lysidine_TilS_N"/>
    <property type="match status" value="1"/>
</dbReference>
<dbReference type="Pfam" id="PF01171">
    <property type="entry name" value="ATP_bind_3"/>
    <property type="match status" value="1"/>
</dbReference>
<keyword evidence="3" id="KW-0963">Cytoplasm</keyword>
<dbReference type="SUPFAM" id="SSF56037">
    <property type="entry name" value="PheT/TilS domain"/>
    <property type="match status" value="1"/>
</dbReference>
<evidence type="ECO:0000256" key="2">
    <source>
        <dbReference type="ARBA" id="ARBA00013267"/>
    </source>
</evidence>
<dbReference type="PANTHER" id="PTHR43033">
    <property type="entry name" value="TRNA(ILE)-LYSIDINE SYNTHASE-RELATED"/>
    <property type="match status" value="1"/>
</dbReference>
<dbReference type="GO" id="GO:0005737">
    <property type="term" value="C:cytoplasm"/>
    <property type="evidence" value="ECO:0007669"/>
    <property type="project" value="UniProtKB-SubCell"/>
</dbReference>
<proteinExistence type="inferred from homology"/>
<organism evidence="10">
    <name type="scientific">bioreactor metagenome</name>
    <dbReference type="NCBI Taxonomy" id="1076179"/>
    <lineage>
        <taxon>unclassified sequences</taxon>
        <taxon>metagenomes</taxon>
        <taxon>ecological metagenomes</taxon>
    </lineage>
</organism>
<dbReference type="PANTHER" id="PTHR43033:SF1">
    <property type="entry name" value="TRNA(ILE)-LYSIDINE SYNTHASE-RELATED"/>
    <property type="match status" value="1"/>
</dbReference>
<keyword evidence="6" id="KW-0547">Nucleotide-binding</keyword>
<evidence type="ECO:0000256" key="4">
    <source>
        <dbReference type="ARBA" id="ARBA00022598"/>
    </source>
</evidence>
<keyword evidence="4 10" id="KW-0436">Ligase</keyword>
<dbReference type="EC" id="6.3.4.19" evidence="2"/>
<comment type="catalytic activity">
    <reaction evidence="8">
        <text>cytidine(34) in tRNA(Ile2) + L-lysine + ATP = lysidine(34) in tRNA(Ile2) + AMP + diphosphate + H(+)</text>
        <dbReference type="Rhea" id="RHEA:43744"/>
        <dbReference type="Rhea" id="RHEA-COMP:10625"/>
        <dbReference type="Rhea" id="RHEA-COMP:10670"/>
        <dbReference type="ChEBI" id="CHEBI:15378"/>
        <dbReference type="ChEBI" id="CHEBI:30616"/>
        <dbReference type="ChEBI" id="CHEBI:32551"/>
        <dbReference type="ChEBI" id="CHEBI:33019"/>
        <dbReference type="ChEBI" id="CHEBI:82748"/>
        <dbReference type="ChEBI" id="CHEBI:83665"/>
        <dbReference type="ChEBI" id="CHEBI:456215"/>
        <dbReference type="EC" id="6.3.4.19"/>
    </reaction>
</comment>
<reference evidence="10" key="1">
    <citation type="submission" date="2019-08" db="EMBL/GenBank/DDBJ databases">
        <authorList>
            <person name="Kucharzyk K."/>
            <person name="Murdoch R.W."/>
            <person name="Higgins S."/>
            <person name="Loffler F."/>
        </authorList>
    </citation>
    <scope>NUCLEOTIDE SEQUENCE</scope>
</reference>
<dbReference type="GO" id="GO:0032267">
    <property type="term" value="F:tRNA(Ile)-lysidine synthase activity"/>
    <property type="evidence" value="ECO:0007669"/>
    <property type="project" value="UniProtKB-EC"/>
</dbReference>
<protein>
    <recommendedName>
        <fullName evidence="2">tRNA(Ile)-lysidine synthetase</fullName>
        <ecNumber evidence="2">6.3.4.19</ecNumber>
    </recommendedName>
</protein>
<comment type="caution">
    <text evidence="10">The sequence shown here is derived from an EMBL/GenBank/DDBJ whole genome shotgun (WGS) entry which is preliminary data.</text>
</comment>
<comment type="subcellular location">
    <subcellularLocation>
        <location evidence="1">Cytoplasm</location>
    </subcellularLocation>
</comment>
<evidence type="ECO:0000256" key="7">
    <source>
        <dbReference type="ARBA" id="ARBA00022840"/>
    </source>
</evidence>
<dbReference type="InterPro" id="IPR012094">
    <property type="entry name" value="tRNA_Ile_lys_synt"/>
</dbReference>
<dbReference type="GO" id="GO:0008033">
    <property type="term" value="P:tRNA processing"/>
    <property type="evidence" value="ECO:0007669"/>
    <property type="project" value="UniProtKB-KW"/>
</dbReference>
<dbReference type="InterPro" id="IPR011063">
    <property type="entry name" value="TilS/TtcA_N"/>
</dbReference>
<keyword evidence="5" id="KW-0819">tRNA processing</keyword>
<dbReference type="EMBL" id="VSSQ01000263">
    <property type="protein sequence ID" value="MPL88713.1"/>
    <property type="molecule type" value="Genomic_DNA"/>
</dbReference>
<evidence type="ECO:0000256" key="3">
    <source>
        <dbReference type="ARBA" id="ARBA00022490"/>
    </source>
</evidence>
<evidence type="ECO:0000256" key="8">
    <source>
        <dbReference type="ARBA" id="ARBA00048539"/>
    </source>
</evidence>
<dbReference type="NCBIfam" id="TIGR02433">
    <property type="entry name" value="lysidine_TilS_C"/>
    <property type="match status" value="1"/>
</dbReference>
<keyword evidence="7" id="KW-0067">ATP-binding</keyword>
<dbReference type="SMART" id="SM00977">
    <property type="entry name" value="TilS_C"/>
    <property type="match status" value="1"/>
</dbReference>
<name>A0A644VDC0_9ZZZZ</name>
<gene>
    <name evidence="10" type="primary">tilS_10</name>
    <name evidence="10" type="ORF">SDC9_34739</name>
</gene>
<dbReference type="InterPro" id="IPR014729">
    <property type="entry name" value="Rossmann-like_a/b/a_fold"/>
</dbReference>
<evidence type="ECO:0000256" key="5">
    <source>
        <dbReference type="ARBA" id="ARBA00022694"/>
    </source>
</evidence>
<accession>A0A644VDC0</accession>
<dbReference type="CDD" id="cd01992">
    <property type="entry name" value="TilS_N"/>
    <property type="match status" value="1"/>
</dbReference>
<dbReference type="Gene3D" id="3.40.50.620">
    <property type="entry name" value="HUPs"/>
    <property type="match status" value="1"/>
</dbReference>
<sequence>MLRERFKSKLLSLVTPGEEDSGSKVPGVLLAVSGGVDSMTMAHLFHSIGYNNFSVATVNFSLRGEESDGDMILVQDWCRERGINCYSTRFDTESYAREKGISTQMAARDLRYGWFSRLCIDNGFAYLAVAHNLNDKIETLFINLLRGTGIKGLSSIKESSNPAGFEMSVIRPLIEFSREEILVYSDSEKVPFRHDSTNFESHYSRNKIRNQVFPVFKEINPSYLKTLEREISLFSDAAKVIEQRFDEIKGMALSILTGGNEIARISIPVLRNFGNEKYWLYLLLEEWGFSPDVVNDIYNSLDSQSGKLFYSSGYELLKDRNYLIIRDISASAIDDIDLNIISVKIYDVTSGFKPLPSNIIFYLDADLTGENILFRRWRDGDRFNPLGMKGSKKISDFLTDLKRDRFSKEKRIVATTEDDRIICLLGERIDHNYRITQDTRRVLEISLNI</sequence>